<reference evidence="1 2" key="1">
    <citation type="journal article" date="2013" name="Genome Announc.">
        <title>Draft Genome Sequence of Winogradskyella psychrotolerans RS-3T, Isolated from the Marine Transect of Kongsfjorden, Ny-Alesund, Svalbard, Arctic Ocean.</title>
        <authorList>
            <person name="Kumar Pinnaka A."/>
            <person name="Ara S."/>
            <person name="Singh A."/>
            <person name="Shivaji S."/>
        </authorList>
    </citation>
    <scope>NUCLEOTIDE SEQUENCE [LARGE SCALE GENOMIC DNA]</scope>
    <source>
        <strain evidence="1 2">RS-3</strain>
    </source>
</reference>
<comment type="caution">
    <text evidence="1">The sequence shown here is derived from an EMBL/GenBank/DDBJ whole genome shotgun (WGS) entry which is preliminary data.</text>
</comment>
<evidence type="ECO:0000313" key="2">
    <source>
        <dbReference type="Proteomes" id="UP000014962"/>
    </source>
</evidence>
<name>S7VJT1_9FLAO</name>
<dbReference type="Proteomes" id="UP000014962">
    <property type="component" value="Unassembled WGS sequence"/>
</dbReference>
<sequence length="56" mass="6618">MDYNIHYFCQNKKRNYLLLIVLLGLTQYKNAYLPIKLDRVPDPSNDMKLNSNSIIT</sequence>
<keyword evidence="2" id="KW-1185">Reference proteome</keyword>
<dbReference type="STRING" id="641526.ADIWIN_4002"/>
<accession>S7VJT1</accession>
<evidence type="ECO:0000313" key="1">
    <source>
        <dbReference type="EMBL" id="EPR69727.1"/>
    </source>
</evidence>
<protein>
    <submittedName>
        <fullName evidence="1">Uncharacterized protein</fullName>
    </submittedName>
</protein>
<proteinExistence type="predicted"/>
<organism evidence="1 2">
    <name type="scientific">Winogradskyella psychrotolerans RS-3</name>
    <dbReference type="NCBI Taxonomy" id="641526"/>
    <lineage>
        <taxon>Bacteria</taxon>
        <taxon>Pseudomonadati</taxon>
        <taxon>Bacteroidota</taxon>
        <taxon>Flavobacteriia</taxon>
        <taxon>Flavobacteriales</taxon>
        <taxon>Flavobacteriaceae</taxon>
        <taxon>Winogradskyella</taxon>
    </lineage>
</organism>
<dbReference type="AlphaFoldDB" id="S7VJT1"/>
<dbReference type="EMBL" id="ATMR01000215">
    <property type="protein sequence ID" value="EPR69727.1"/>
    <property type="molecule type" value="Genomic_DNA"/>
</dbReference>
<gene>
    <name evidence="1" type="ORF">ADIWIN_4002</name>
</gene>